<keyword evidence="1" id="KW-0472">Membrane</keyword>
<feature type="transmembrane region" description="Helical" evidence="1">
    <location>
        <begin position="6"/>
        <end position="28"/>
    </location>
</feature>
<evidence type="ECO:0000256" key="1">
    <source>
        <dbReference type="SAM" id="Phobius"/>
    </source>
</evidence>
<evidence type="ECO:0000313" key="2">
    <source>
        <dbReference type="EMBL" id="TQM01136.1"/>
    </source>
</evidence>
<feature type="transmembrane region" description="Helical" evidence="1">
    <location>
        <begin position="75"/>
        <end position="96"/>
    </location>
</feature>
<feature type="transmembrane region" description="Helical" evidence="1">
    <location>
        <begin position="138"/>
        <end position="159"/>
    </location>
</feature>
<dbReference type="PANTHER" id="PTHR40761">
    <property type="entry name" value="CONSERVED INTEGRAL MEMBRANE ALANINE VALINE AND LEUCINE RICH PROTEIN-RELATED"/>
    <property type="match status" value="1"/>
</dbReference>
<dbReference type="Proteomes" id="UP000316096">
    <property type="component" value="Unassembled WGS sequence"/>
</dbReference>
<dbReference type="AlphaFoldDB" id="A0A543CVK0"/>
<organism evidence="2 3">
    <name type="scientific">Actinoallomurus bryophytorum</name>
    <dbReference type="NCBI Taxonomy" id="1490222"/>
    <lineage>
        <taxon>Bacteria</taxon>
        <taxon>Bacillati</taxon>
        <taxon>Actinomycetota</taxon>
        <taxon>Actinomycetes</taxon>
        <taxon>Streptosporangiales</taxon>
        <taxon>Thermomonosporaceae</taxon>
        <taxon>Actinoallomurus</taxon>
    </lineage>
</organism>
<protein>
    <recommendedName>
        <fullName evidence="4">Magnesium transporter NIPA</fullName>
    </recommendedName>
</protein>
<keyword evidence="1" id="KW-1133">Transmembrane helix</keyword>
<feature type="transmembrane region" description="Helical" evidence="1">
    <location>
        <begin position="49"/>
        <end position="69"/>
    </location>
</feature>
<comment type="caution">
    <text evidence="2">The sequence shown here is derived from an EMBL/GenBank/DDBJ whole genome shotgun (WGS) entry which is preliminary data.</text>
</comment>
<keyword evidence="1" id="KW-0812">Transmembrane</keyword>
<feature type="transmembrane region" description="Helical" evidence="1">
    <location>
        <begin position="211"/>
        <end position="230"/>
    </location>
</feature>
<dbReference type="PANTHER" id="PTHR40761:SF1">
    <property type="entry name" value="CONSERVED INTEGRAL MEMBRANE ALANINE VALINE AND LEUCINE RICH PROTEIN-RELATED"/>
    <property type="match status" value="1"/>
</dbReference>
<feature type="transmembrane region" description="Helical" evidence="1">
    <location>
        <begin position="237"/>
        <end position="257"/>
    </location>
</feature>
<dbReference type="EMBL" id="VFOZ01000001">
    <property type="protein sequence ID" value="TQM01136.1"/>
    <property type="molecule type" value="Genomic_DNA"/>
</dbReference>
<keyword evidence="3" id="KW-1185">Reference proteome</keyword>
<sequence length="314" mass="33635">MGTSDVRGAILAAMATIIYYLGFIVFRVSATRMPVLRGTRPLQLVRYTYTNWLWLTGVVIVLSGVVIQAEALTMLPLSLAIPIFVASLAFILFYAGVFFRERLTAREWLSTGLFGLATTFIGISNGDRQVMTDYVAGPVMLAAVVIPGVVITVVVLVGGDVRAFGRHARPLAGVAYGFGTGVSLGISELSIKGVATIYSNDGFAAAAHSPYPYVAIGIAVFGLAQLQIGLQRCRISIVATVLTVAAKTELAVFGPLLFKEPWPTDRLMLVLRLGGFGLALLALVMFPRHETAQETSGAPLLHLQPGLTPRRERA</sequence>
<proteinExistence type="predicted"/>
<feature type="transmembrane region" description="Helical" evidence="1">
    <location>
        <begin position="108"/>
        <end position="126"/>
    </location>
</feature>
<feature type="transmembrane region" description="Helical" evidence="1">
    <location>
        <begin position="171"/>
        <end position="191"/>
    </location>
</feature>
<gene>
    <name evidence="2" type="ORF">FB559_6881</name>
</gene>
<dbReference type="InterPro" id="IPR037185">
    <property type="entry name" value="EmrE-like"/>
</dbReference>
<accession>A0A543CVK0</accession>
<evidence type="ECO:0000313" key="3">
    <source>
        <dbReference type="Proteomes" id="UP000316096"/>
    </source>
</evidence>
<reference evidence="2 3" key="1">
    <citation type="submission" date="2019-06" db="EMBL/GenBank/DDBJ databases">
        <title>Sequencing the genomes of 1000 actinobacteria strains.</title>
        <authorList>
            <person name="Klenk H.-P."/>
        </authorList>
    </citation>
    <scope>NUCLEOTIDE SEQUENCE [LARGE SCALE GENOMIC DNA]</scope>
    <source>
        <strain evidence="2 3">DSM 102200</strain>
    </source>
</reference>
<evidence type="ECO:0008006" key="4">
    <source>
        <dbReference type="Google" id="ProtNLM"/>
    </source>
</evidence>
<feature type="transmembrane region" description="Helical" evidence="1">
    <location>
        <begin position="269"/>
        <end position="286"/>
    </location>
</feature>
<name>A0A543CVK0_9ACTN</name>
<dbReference type="SUPFAM" id="SSF103481">
    <property type="entry name" value="Multidrug resistance efflux transporter EmrE"/>
    <property type="match status" value="1"/>
</dbReference>